<dbReference type="Pfam" id="PF02674">
    <property type="entry name" value="Colicin_V"/>
    <property type="match status" value="1"/>
</dbReference>
<comment type="caution">
    <text evidence="6">The sequence shown here is derived from an EMBL/GenBank/DDBJ whole genome shotgun (WGS) entry which is preliminary data.</text>
</comment>
<dbReference type="InterPro" id="IPR003825">
    <property type="entry name" value="Colicin-V_CvpA"/>
</dbReference>
<name>A0A6I4J1M9_9SPHN</name>
<keyword evidence="3 5" id="KW-1133">Transmembrane helix</keyword>
<comment type="subcellular location">
    <subcellularLocation>
        <location evidence="1">Membrane</location>
        <topology evidence="1">Multi-pass membrane protein</topology>
    </subcellularLocation>
</comment>
<accession>A0A6I4J1M9</accession>
<sequence>MTALDVVALVLMGGGAVLGALRGFVHEALSLIAWVLAVMAVTFFHTPVMDALSGPIGSPSGAAVAAVVLLFGGTFIVGRLLARALGKRTRQSVLGPVDRVLGFGFGFVKGLILAALLFLLATLVIDTVRGGPAHRPDWVRKARTYSLMSATSRAMVDYMNQRRGALREADNGSAGP</sequence>
<dbReference type="Proteomes" id="UP000441389">
    <property type="component" value="Unassembled WGS sequence"/>
</dbReference>
<keyword evidence="7" id="KW-1185">Reference proteome</keyword>
<feature type="transmembrane region" description="Helical" evidence="5">
    <location>
        <begin position="103"/>
        <end position="125"/>
    </location>
</feature>
<evidence type="ECO:0000313" key="6">
    <source>
        <dbReference type="EMBL" id="MVO78184.1"/>
    </source>
</evidence>
<dbReference type="EMBL" id="WQMS01000013">
    <property type="protein sequence ID" value="MVO78184.1"/>
    <property type="molecule type" value="Genomic_DNA"/>
</dbReference>
<organism evidence="6 7">
    <name type="scientific">Sphingomonas horti</name>
    <dbReference type="NCBI Taxonomy" id="2682842"/>
    <lineage>
        <taxon>Bacteria</taxon>
        <taxon>Pseudomonadati</taxon>
        <taxon>Pseudomonadota</taxon>
        <taxon>Alphaproteobacteria</taxon>
        <taxon>Sphingomonadales</taxon>
        <taxon>Sphingomonadaceae</taxon>
        <taxon>Sphingomonas</taxon>
    </lineage>
</organism>
<reference evidence="6 7" key="1">
    <citation type="submission" date="2019-12" db="EMBL/GenBank/DDBJ databases">
        <authorList>
            <person name="Huq M.A."/>
        </authorList>
    </citation>
    <scope>NUCLEOTIDE SEQUENCE [LARGE SCALE GENOMIC DNA]</scope>
    <source>
        <strain evidence="6 7">MAH-20</strain>
    </source>
</reference>
<evidence type="ECO:0000256" key="1">
    <source>
        <dbReference type="ARBA" id="ARBA00004141"/>
    </source>
</evidence>
<keyword evidence="2 5" id="KW-0812">Transmembrane</keyword>
<feature type="transmembrane region" description="Helical" evidence="5">
    <location>
        <begin position="6"/>
        <end position="24"/>
    </location>
</feature>
<keyword evidence="4 5" id="KW-0472">Membrane</keyword>
<gene>
    <name evidence="6" type="ORF">GON01_09585</name>
</gene>
<dbReference type="RefSeq" id="WP_157027162.1">
    <property type="nucleotide sequence ID" value="NZ_WQMS01000013.1"/>
</dbReference>
<proteinExistence type="predicted"/>
<protein>
    <submittedName>
        <fullName evidence="6">CvpA family protein</fullName>
    </submittedName>
</protein>
<evidence type="ECO:0000256" key="5">
    <source>
        <dbReference type="SAM" id="Phobius"/>
    </source>
</evidence>
<dbReference type="GO" id="GO:0009403">
    <property type="term" value="P:toxin biosynthetic process"/>
    <property type="evidence" value="ECO:0007669"/>
    <property type="project" value="InterPro"/>
</dbReference>
<evidence type="ECO:0000256" key="3">
    <source>
        <dbReference type="ARBA" id="ARBA00022989"/>
    </source>
</evidence>
<feature type="transmembrane region" description="Helical" evidence="5">
    <location>
        <begin position="31"/>
        <end position="49"/>
    </location>
</feature>
<dbReference type="PANTHER" id="PTHR36926">
    <property type="entry name" value="COLICIN V PRODUCTION PROTEIN"/>
    <property type="match status" value="1"/>
</dbReference>
<dbReference type="InterPro" id="IPR052719">
    <property type="entry name" value="CvpA-like"/>
</dbReference>
<dbReference type="AlphaFoldDB" id="A0A6I4J1M9"/>
<feature type="transmembrane region" description="Helical" evidence="5">
    <location>
        <begin position="61"/>
        <end position="82"/>
    </location>
</feature>
<dbReference type="PANTHER" id="PTHR36926:SF1">
    <property type="entry name" value="COLICIN V PRODUCTION PROTEIN"/>
    <property type="match status" value="1"/>
</dbReference>
<dbReference type="GO" id="GO:0016020">
    <property type="term" value="C:membrane"/>
    <property type="evidence" value="ECO:0007669"/>
    <property type="project" value="UniProtKB-SubCell"/>
</dbReference>
<evidence type="ECO:0000313" key="7">
    <source>
        <dbReference type="Proteomes" id="UP000441389"/>
    </source>
</evidence>
<evidence type="ECO:0000256" key="4">
    <source>
        <dbReference type="ARBA" id="ARBA00023136"/>
    </source>
</evidence>
<evidence type="ECO:0000256" key="2">
    <source>
        <dbReference type="ARBA" id="ARBA00022692"/>
    </source>
</evidence>